<gene>
    <name evidence="6" type="ORF">GMARGA_LOCUS8488</name>
</gene>
<evidence type="ECO:0000256" key="2">
    <source>
        <dbReference type="PROSITE-ProRule" id="PRU00192"/>
    </source>
</evidence>
<dbReference type="Pfam" id="PF00018">
    <property type="entry name" value="SH3_1"/>
    <property type="match status" value="1"/>
</dbReference>
<dbReference type="InterPro" id="IPR002108">
    <property type="entry name" value="ADF-H"/>
</dbReference>
<protein>
    <submittedName>
        <fullName evidence="6">12498_t:CDS:1</fullName>
    </submittedName>
</protein>
<dbReference type="PROSITE" id="PS51263">
    <property type="entry name" value="ADF_H"/>
    <property type="match status" value="1"/>
</dbReference>
<dbReference type="Gene3D" id="2.30.30.40">
    <property type="entry name" value="SH3 Domains"/>
    <property type="match status" value="2"/>
</dbReference>
<organism evidence="6 7">
    <name type="scientific">Gigaspora margarita</name>
    <dbReference type="NCBI Taxonomy" id="4874"/>
    <lineage>
        <taxon>Eukaryota</taxon>
        <taxon>Fungi</taxon>
        <taxon>Fungi incertae sedis</taxon>
        <taxon>Mucoromycota</taxon>
        <taxon>Glomeromycotina</taxon>
        <taxon>Glomeromycetes</taxon>
        <taxon>Diversisporales</taxon>
        <taxon>Gigasporaceae</taxon>
        <taxon>Gigaspora</taxon>
    </lineage>
</organism>
<feature type="domain" description="SH3" evidence="4">
    <location>
        <begin position="433"/>
        <end position="494"/>
    </location>
</feature>
<dbReference type="CDD" id="cd11819">
    <property type="entry name" value="SH3_Cortactin_like"/>
    <property type="match status" value="2"/>
</dbReference>
<dbReference type="PRINTS" id="PR00452">
    <property type="entry name" value="SH3DOMAIN"/>
</dbReference>
<dbReference type="SUPFAM" id="SSF50044">
    <property type="entry name" value="SH3-domain"/>
    <property type="match status" value="2"/>
</dbReference>
<dbReference type="EMBL" id="CAJVQB010004377">
    <property type="protein sequence ID" value="CAG8634084.1"/>
    <property type="molecule type" value="Genomic_DNA"/>
</dbReference>
<dbReference type="InterPro" id="IPR029006">
    <property type="entry name" value="ADF-H/Gelsolin-like_dom_sf"/>
</dbReference>
<dbReference type="CDD" id="cd11281">
    <property type="entry name" value="ADF_drebrin_like"/>
    <property type="match status" value="1"/>
</dbReference>
<evidence type="ECO:0000259" key="5">
    <source>
        <dbReference type="PROSITE" id="PS51263"/>
    </source>
</evidence>
<feature type="domain" description="ADF-H" evidence="5">
    <location>
        <begin position="4"/>
        <end position="135"/>
    </location>
</feature>
<evidence type="ECO:0000313" key="6">
    <source>
        <dbReference type="EMBL" id="CAG8634084.1"/>
    </source>
</evidence>
<dbReference type="PANTHER" id="PTHR10829:SF25">
    <property type="entry name" value="DREBRIN-LIKE PROTEIN"/>
    <property type="match status" value="1"/>
</dbReference>
<dbReference type="PROSITE" id="PS50002">
    <property type="entry name" value="SH3"/>
    <property type="match status" value="2"/>
</dbReference>
<reference evidence="6 7" key="1">
    <citation type="submission" date="2021-06" db="EMBL/GenBank/DDBJ databases">
        <authorList>
            <person name="Kallberg Y."/>
            <person name="Tangrot J."/>
            <person name="Rosling A."/>
        </authorList>
    </citation>
    <scope>NUCLEOTIDE SEQUENCE [LARGE SCALE GENOMIC DNA]</scope>
    <source>
        <strain evidence="6 7">120-4 pot B 10/14</strain>
    </source>
</reference>
<feature type="compositionally biased region" description="Basic and acidic residues" evidence="3">
    <location>
        <begin position="286"/>
        <end position="312"/>
    </location>
</feature>
<sequence length="553" mass="63271">MSLSVNFNKHSQALSSAYRDVRDGDIDKWVIYSYEKGGNNDLKVLKNGDGGLEELSEEFEDGKIQYAYVKVKDPNSELPKIVLIGWCGDGVPEAKKGLFNTHLNEVSDFLKGYHLKITARSEGDVDPSLIMKRLEQSGGSKYSININKNAPPPRPEPILPVRSVYEPVKIPNITELQKKAPRERIKPVRSVYEPIKVPNMNELRRSAAQEKVEPVKSSYQPIQVPDIAELQTSAPQEKFVPVRSVYEPTKVPNMNELRAQEKVEPVKSSYQPTQVPDIAELQKSAPQEKIEPRSTYKPEQPRKPKPINKDRLAFLNAGNETESPTSEFRREREERERAEREKAKREEQDRKRLDRENAEQKAEQEQLEWERAEQTRKAREERERLEKERIEKEKLRRQKEEEEELLRQEREVCGTTSSATIEQCPTIEQCREAKTASARVIYAYESAEDNEMSLIEGEIIVGITQVDDGWWQGESKDGSRIGLFPANYVELIESEIETETAGLSAKALYDYDAGEDNEISFKEDEIITEIEQVSEDWWQGTTSNGAVGLFPGN</sequence>
<dbReference type="InterPro" id="IPR001452">
    <property type="entry name" value="SH3_domain"/>
</dbReference>
<dbReference type="Proteomes" id="UP000789901">
    <property type="component" value="Unassembled WGS sequence"/>
</dbReference>
<feature type="region of interest" description="Disordered" evidence="3">
    <location>
        <begin position="256"/>
        <end position="388"/>
    </location>
</feature>
<evidence type="ECO:0000256" key="3">
    <source>
        <dbReference type="SAM" id="MobiDB-lite"/>
    </source>
</evidence>
<dbReference type="InterPro" id="IPR036028">
    <property type="entry name" value="SH3-like_dom_sf"/>
</dbReference>
<proteinExistence type="predicted"/>
<feature type="domain" description="SH3" evidence="4">
    <location>
        <begin position="500"/>
        <end position="553"/>
    </location>
</feature>
<keyword evidence="1 2" id="KW-0728">SH3 domain</keyword>
<dbReference type="SUPFAM" id="SSF55753">
    <property type="entry name" value="Actin depolymerizing proteins"/>
    <property type="match status" value="1"/>
</dbReference>
<evidence type="ECO:0000256" key="1">
    <source>
        <dbReference type="ARBA" id="ARBA00022443"/>
    </source>
</evidence>
<dbReference type="PANTHER" id="PTHR10829">
    <property type="entry name" value="CORTACTIN AND DREBRIN"/>
    <property type="match status" value="1"/>
</dbReference>
<evidence type="ECO:0000259" key="4">
    <source>
        <dbReference type="PROSITE" id="PS50002"/>
    </source>
</evidence>
<evidence type="ECO:0000313" key="7">
    <source>
        <dbReference type="Proteomes" id="UP000789901"/>
    </source>
</evidence>
<keyword evidence="7" id="KW-1185">Reference proteome</keyword>
<feature type="compositionally biased region" description="Basic and acidic residues" evidence="3">
    <location>
        <begin position="327"/>
        <end position="388"/>
    </location>
</feature>
<dbReference type="SMART" id="SM00326">
    <property type="entry name" value="SH3"/>
    <property type="match status" value="2"/>
</dbReference>
<comment type="caution">
    <text evidence="6">The sequence shown here is derived from an EMBL/GenBank/DDBJ whole genome shotgun (WGS) entry which is preliminary data.</text>
</comment>
<accession>A0ABN7UPS3</accession>
<dbReference type="SMART" id="SM00102">
    <property type="entry name" value="ADF"/>
    <property type="match status" value="1"/>
</dbReference>
<dbReference type="Pfam" id="PF14604">
    <property type="entry name" value="SH3_9"/>
    <property type="match status" value="1"/>
</dbReference>
<dbReference type="Gene3D" id="3.40.20.10">
    <property type="entry name" value="Severin"/>
    <property type="match status" value="1"/>
</dbReference>
<dbReference type="Pfam" id="PF00241">
    <property type="entry name" value="Cofilin_ADF"/>
    <property type="match status" value="1"/>
</dbReference>
<dbReference type="PRINTS" id="PR00499">
    <property type="entry name" value="P67PHOX"/>
</dbReference>
<name>A0ABN7UPS3_GIGMA</name>